<keyword evidence="1" id="KW-0732">Signal</keyword>
<dbReference type="Pfam" id="PF23304">
    <property type="entry name" value="GAE_BBS1"/>
    <property type="match status" value="1"/>
</dbReference>
<dbReference type="InterPro" id="IPR028784">
    <property type="entry name" value="BBS1"/>
</dbReference>
<dbReference type="OMA" id="HADRRHY"/>
<feature type="signal peptide" evidence="1">
    <location>
        <begin position="1"/>
        <end position="20"/>
    </location>
</feature>
<dbReference type="OrthoDB" id="10259809at2759"/>
<protein>
    <submittedName>
        <fullName evidence="4 6">CBR-BBS-1 protein</fullName>
    </submittedName>
</protein>
<gene>
    <name evidence="4 6" type="ORF">LOAG_17423</name>
</gene>
<dbReference type="STRING" id="7209.A0A1I7W512"/>
<evidence type="ECO:0000313" key="5">
    <source>
        <dbReference type="Proteomes" id="UP000095285"/>
    </source>
</evidence>
<dbReference type="CTD" id="9945582"/>
<name>A0A1I7W512_LOALO</name>
<dbReference type="GO" id="GO:0005813">
    <property type="term" value="C:centrosome"/>
    <property type="evidence" value="ECO:0007669"/>
    <property type="project" value="TreeGrafter"/>
</dbReference>
<keyword evidence="5" id="KW-1185">Reference proteome</keyword>
<accession>A0A1I7W512</accession>
<dbReference type="GO" id="GO:0005930">
    <property type="term" value="C:axoneme"/>
    <property type="evidence" value="ECO:0007669"/>
    <property type="project" value="EnsemblMetazoa"/>
</dbReference>
<dbReference type="Pfam" id="PF14779">
    <property type="entry name" value="BBS1"/>
    <property type="match status" value="1"/>
</dbReference>
<dbReference type="Proteomes" id="UP000095285">
    <property type="component" value="Unassembled WGS sequence"/>
</dbReference>
<dbReference type="GO" id="GO:1905515">
    <property type="term" value="P:non-motile cilium assembly"/>
    <property type="evidence" value="ECO:0007669"/>
    <property type="project" value="EnsemblMetazoa"/>
</dbReference>
<dbReference type="GO" id="GO:0005119">
    <property type="term" value="F:smoothened binding"/>
    <property type="evidence" value="ECO:0007669"/>
    <property type="project" value="TreeGrafter"/>
</dbReference>
<evidence type="ECO:0000313" key="4">
    <source>
        <dbReference type="EMBL" id="EJD75430.1"/>
    </source>
</evidence>
<dbReference type="InterPro" id="IPR036322">
    <property type="entry name" value="WD40_repeat_dom_sf"/>
</dbReference>
<dbReference type="GO" id="GO:0036064">
    <property type="term" value="C:ciliary basal body"/>
    <property type="evidence" value="ECO:0007669"/>
    <property type="project" value="EnsemblMetazoa"/>
</dbReference>
<accession>A0A1S0UIB9</accession>
<feature type="chain" id="PRO_5010340553" evidence="1">
    <location>
        <begin position="21"/>
        <end position="579"/>
    </location>
</feature>
<feature type="domain" description="Bardet-Biedl syndrome 1 protein GAE" evidence="3">
    <location>
        <begin position="474"/>
        <end position="575"/>
    </location>
</feature>
<dbReference type="EMBL" id="JH712138">
    <property type="protein sequence ID" value="EJD75430.1"/>
    <property type="molecule type" value="Genomic_DNA"/>
</dbReference>
<reference evidence="6" key="2">
    <citation type="submission" date="2016-11" db="UniProtKB">
        <authorList>
            <consortium name="WormBaseParasite"/>
        </authorList>
    </citation>
    <scope>IDENTIFICATION</scope>
</reference>
<dbReference type="InParanoid" id="A0A1I7W512"/>
<dbReference type="FunCoup" id="A0A1I7W512">
    <property type="interactions" value="949"/>
</dbReference>
<dbReference type="GO" id="GO:0005113">
    <property type="term" value="F:patched binding"/>
    <property type="evidence" value="ECO:0007669"/>
    <property type="project" value="TreeGrafter"/>
</dbReference>
<dbReference type="GeneID" id="9945582"/>
<dbReference type="KEGG" id="loa:LOAG_17423"/>
<dbReference type="InterPro" id="IPR032728">
    <property type="entry name" value="BBS1_N"/>
</dbReference>
<dbReference type="GO" id="GO:0043005">
    <property type="term" value="C:neuron projection"/>
    <property type="evidence" value="ECO:0007669"/>
    <property type="project" value="EnsemblMetazoa"/>
</dbReference>
<dbReference type="InterPro" id="IPR056419">
    <property type="entry name" value="GAE_BBS1"/>
</dbReference>
<proteinExistence type="predicted"/>
<organism evidence="5 6">
    <name type="scientific">Loa loa</name>
    <name type="common">Eye worm</name>
    <name type="synonym">Filaria loa</name>
    <dbReference type="NCBI Taxonomy" id="7209"/>
    <lineage>
        <taxon>Eukaryota</taxon>
        <taxon>Metazoa</taxon>
        <taxon>Ecdysozoa</taxon>
        <taxon>Nematoda</taxon>
        <taxon>Chromadorea</taxon>
        <taxon>Rhabditida</taxon>
        <taxon>Spirurina</taxon>
        <taxon>Spiruromorpha</taxon>
        <taxon>Filarioidea</taxon>
        <taxon>Onchocercidae</taxon>
        <taxon>Loa</taxon>
    </lineage>
</organism>
<dbReference type="GO" id="GO:0061512">
    <property type="term" value="P:protein localization to cilium"/>
    <property type="evidence" value="ECO:0007669"/>
    <property type="project" value="EnsemblMetazoa"/>
</dbReference>
<dbReference type="RefSeq" id="XP_020306293.1">
    <property type="nucleotide sequence ID" value="XM_020450086.1"/>
</dbReference>
<evidence type="ECO:0000256" key="1">
    <source>
        <dbReference type="SAM" id="SignalP"/>
    </source>
</evidence>
<evidence type="ECO:0000259" key="2">
    <source>
        <dbReference type="Pfam" id="PF14779"/>
    </source>
</evidence>
<dbReference type="PANTHER" id="PTHR20870:SF0">
    <property type="entry name" value="BARDET-BIEDL SYNDROME 1 PROTEIN"/>
    <property type="match status" value="1"/>
</dbReference>
<dbReference type="SUPFAM" id="SSF50978">
    <property type="entry name" value="WD40 repeat-like"/>
    <property type="match status" value="1"/>
</dbReference>
<dbReference type="GO" id="GO:0034464">
    <property type="term" value="C:BBSome"/>
    <property type="evidence" value="ECO:0007669"/>
    <property type="project" value="InterPro"/>
</dbReference>
<dbReference type="WBParaSite" id="EN70_970">
    <property type="protein sequence ID" value="EN70_970"/>
    <property type="gene ID" value="EN70_970"/>
</dbReference>
<dbReference type="eggNOG" id="ENOG502QS2X">
    <property type="taxonomic scope" value="Eukaryota"/>
</dbReference>
<dbReference type="PANTHER" id="PTHR20870">
    <property type="entry name" value="BARDET-BIEDL SYNDROME 1 PROTEIN"/>
    <property type="match status" value="1"/>
</dbReference>
<evidence type="ECO:0000313" key="6">
    <source>
        <dbReference type="WBParaSite" id="EN70_970"/>
    </source>
</evidence>
<feature type="domain" description="Bardet-Biedl syndrome 1 N-terminal" evidence="2">
    <location>
        <begin position="10"/>
        <end position="264"/>
    </location>
</feature>
<dbReference type="GO" id="GO:0035721">
    <property type="term" value="P:intraciliary retrograde transport"/>
    <property type="evidence" value="ECO:0007669"/>
    <property type="project" value="EnsemblMetazoa"/>
</dbReference>
<sequence>MKKSTSTSKWVLALNATSLGLNTLPSCVCLADLHGDGDYKLVIGDFGTEKYDIRLKVFRGLQVIGENVLSDLPSALVSFNNENVQPNLSSLAVACGPAILIYKNLKPFYKFIPPSLEINKDEAEAWRHVEAGHINAIQLHAVLVKLLQQLGGMELTTRSQAFLSSKEKDRESTLQQCLNSKLVHQSTITCMTTIKRSSAELNAVDCIICATEYGYVYCIDTQAFTILIQYKIPGIPVFLYAAGLYEVDYRIFVSTRDAEIFSIKRDIKSVLNPIITMTADIIGMARVGKQLAVACTDQTISFFAANGKCRNKIKLDETICGIDTFTYEPKQYVALLVALKKEVRIYDETSLLDQEKVDQLINWIKYGQFGREEGALIIGTVDGGLIVKIFRRTGTLEEKIGEIGAVQAQFRKLNIPRRTQIYVDQTIREREHAQLMHQVFQRDLFMLRLAVTKAFANLTQNSLDSISTKKNEAVKISVEINGFGPIFRMIIKLQANSQPALQHLYLMFHYNQELYEFEDSLIPVPALVSGMTYVFYIIIRCLNPEKGISDDVRILLVDRCKVIVAALVTMPVSEMSLLD</sequence>
<reference evidence="4 5" key="1">
    <citation type="submission" date="2012-04" db="EMBL/GenBank/DDBJ databases">
        <title>The Genome Sequence of Loa loa.</title>
        <authorList>
            <consortium name="The Broad Institute Genome Sequencing Platform"/>
            <consortium name="Broad Institute Genome Sequencing Center for Infectious Disease"/>
            <person name="Nutman T.B."/>
            <person name="Fink D.L."/>
            <person name="Russ C."/>
            <person name="Young S."/>
            <person name="Zeng Q."/>
            <person name="Gargeya S."/>
            <person name="Alvarado L."/>
            <person name="Berlin A."/>
            <person name="Chapman S.B."/>
            <person name="Chen Z."/>
            <person name="Freedman E."/>
            <person name="Gellesch M."/>
            <person name="Goldberg J."/>
            <person name="Griggs A."/>
            <person name="Gujja S."/>
            <person name="Heilman E.R."/>
            <person name="Heiman D."/>
            <person name="Howarth C."/>
            <person name="Mehta T."/>
            <person name="Neiman D."/>
            <person name="Pearson M."/>
            <person name="Roberts A."/>
            <person name="Saif S."/>
            <person name="Shea T."/>
            <person name="Shenoy N."/>
            <person name="Sisk P."/>
            <person name="Stolte C."/>
            <person name="Sykes S."/>
            <person name="White J."/>
            <person name="Yandava C."/>
            <person name="Haas B."/>
            <person name="Henn M.R."/>
            <person name="Nusbaum C."/>
            <person name="Birren B."/>
        </authorList>
    </citation>
    <scope>NUCLEOTIDE SEQUENCE [LARGE SCALE GENOMIC DNA]</scope>
</reference>
<dbReference type="AlphaFoldDB" id="A0A1I7W512"/>
<evidence type="ECO:0000259" key="3">
    <source>
        <dbReference type="Pfam" id="PF23304"/>
    </source>
</evidence>